<dbReference type="EMBL" id="AIFC01000024">
    <property type="protein sequence ID" value="EHU44194.1"/>
    <property type="molecule type" value="Genomic_DNA"/>
</dbReference>
<accession>A0A828U6X3</accession>
<reference evidence="1 2" key="1">
    <citation type="journal article" date="2012" name="J. Bacteriol.">
        <title>Draft Genome Sequences of the Diarrheagenic Escherichia coli Collection.</title>
        <authorList>
            <person name="Hazen T.H."/>
            <person name="Sahl J.W."/>
            <person name="Redman J.C."/>
            <person name="Morris C.R."/>
            <person name="Daugherty S.C."/>
            <person name="Chibucos M.C."/>
            <person name="Sengamalay N.A."/>
            <person name="Fraser-Liggett C.M."/>
            <person name="Steinsland H."/>
            <person name="Whittam T.S."/>
            <person name="Whittam B."/>
            <person name="Manning S.D."/>
            <person name="Rasko D.A."/>
        </authorList>
    </citation>
    <scope>NUCLEOTIDE SEQUENCE [LARGE SCALE GENOMIC DNA]</scope>
    <source>
        <strain evidence="1 2">DEC2D</strain>
    </source>
</reference>
<comment type="caution">
    <text evidence="1">The sequence shown here is derived from an EMBL/GenBank/DDBJ whole genome shotgun (WGS) entry which is preliminary data.</text>
</comment>
<evidence type="ECO:0000313" key="2">
    <source>
        <dbReference type="Proteomes" id="UP000005272"/>
    </source>
</evidence>
<protein>
    <submittedName>
        <fullName evidence="1">Uncharacterized protein</fullName>
    </submittedName>
</protein>
<organism evidence="1 2">
    <name type="scientific">Escherichia coli DEC2D</name>
    <dbReference type="NCBI Taxonomy" id="868141"/>
    <lineage>
        <taxon>Bacteria</taxon>
        <taxon>Pseudomonadati</taxon>
        <taxon>Pseudomonadota</taxon>
        <taxon>Gammaproteobacteria</taxon>
        <taxon>Enterobacterales</taxon>
        <taxon>Enterobacteriaceae</taxon>
        <taxon>Escherichia</taxon>
    </lineage>
</organism>
<sequence>MRFAPHVIEIASFLSSWLSKFGELLTLTFIKIKSLTFINAMNITNVNVNYDVL</sequence>
<dbReference type="Proteomes" id="UP000005272">
    <property type="component" value="Unassembled WGS sequence"/>
</dbReference>
<proteinExistence type="predicted"/>
<name>A0A828U6X3_ECOLX</name>
<evidence type="ECO:0000313" key="1">
    <source>
        <dbReference type="EMBL" id="EHU44194.1"/>
    </source>
</evidence>
<dbReference type="AlphaFoldDB" id="A0A828U6X3"/>
<gene>
    <name evidence="1" type="ORF">ECDEC2D_2846</name>
</gene>